<accession>D8SFY5</accession>
<dbReference type="AlphaFoldDB" id="D8SFY5"/>
<dbReference type="Gramene" id="EFJ16588">
    <property type="protein sequence ID" value="EFJ16588"/>
    <property type="gene ID" value="SELMODRAFT_445126"/>
</dbReference>
<keyword evidence="2" id="KW-1185">Reference proteome</keyword>
<dbReference type="KEGG" id="smo:SELMODRAFT_445126"/>
<evidence type="ECO:0000313" key="1">
    <source>
        <dbReference type="EMBL" id="EFJ16588.1"/>
    </source>
</evidence>
<dbReference type="InParanoid" id="D8SFY5"/>
<dbReference type="InterPro" id="IPR021109">
    <property type="entry name" value="Peptidase_aspartic_dom_sf"/>
</dbReference>
<reference evidence="1 2" key="1">
    <citation type="journal article" date="2011" name="Science">
        <title>The Selaginella genome identifies genetic changes associated with the evolution of vascular plants.</title>
        <authorList>
            <person name="Banks J.A."/>
            <person name="Nishiyama T."/>
            <person name="Hasebe M."/>
            <person name="Bowman J.L."/>
            <person name="Gribskov M."/>
            <person name="dePamphilis C."/>
            <person name="Albert V.A."/>
            <person name="Aono N."/>
            <person name="Aoyama T."/>
            <person name="Ambrose B.A."/>
            <person name="Ashton N.W."/>
            <person name="Axtell M.J."/>
            <person name="Barker E."/>
            <person name="Barker M.S."/>
            <person name="Bennetzen J.L."/>
            <person name="Bonawitz N.D."/>
            <person name="Chapple C."/>
            <person name="Cheng C."/>
            <person name="Correa L.G."/>
            <person name="Dacre M."/>
            <person name="DeBarry J."/>
            <person name="Dreyer I."/>
            <person name="Elias M."/>
            <person name="Engstrom E.M."/>
            <person name="Estelle M."/>
            <person name="Feng L."/>
            <person name="Finet C."/>
            <person name="Floyd S.K."/>
            <person name="Frommer W.B."/>
            <person name="Fujita T."/>
            <person name="Gramzow L."/>
            <person name="Gutensohn M."/>
            <person name="Harholt J."/>
            <person name="Hattori M."/>
            <person name="Heyl A."/>
            <person name="Hirai T."/>
            <person name="Hiwatashi Y."/>
            <person name="Ishikawa M."/>
            <person name="Iwata M."/>
            <person name="Karol K.G."/>
            <person name="Koehler B."/>
            <person name="Kolukisaoglu U."/>
            <person name="Kubo M."/>
            <person name="Kurata T."/>
            <person name="Lalonde S."/>
            <person name="Li K."/>
            <person name="Li Y."/>
            <person name="Litt A."/>
            <person name="Lyons E."/>
            <person name="Manning G."/>
            <person name="Maruyama T."/>
            <person name="Michael T.P."/>
            <person name="Mikami K."/>
            <person name="Miyazaki S."/>
            <person name="Morinaga S."/>
            <person name="Murata T."/>
            <person name="Mueller-Roeber B."/>
            <person name="Nelson D.R."/>
            <person name="Obara M."/>
            <person name="Oguri Y."/>
            <person name="Olmstead R.G."/>
            <person name="Onodera N."/>
            <person name="Petersen B.L."/>
            <person name="Pils B."/>
            <person name="Prigge M."/>
            <person name="Rensing S.A."/>
            <person name="Riano-Pachon D.M."/>
            <person name="Roberts A.W."/>
            <person name="Sato Y."/>
            <person name="Scheller H.V."/>
            <person name="Schulz B."/>
            <person name="Schulz C."/>
            <person name="Shakirov E.V."/>
            <person name="Shibagaki N."/>
            <person name="Shinohara N."/>
            <person name="Shippen D.E."/>
            <person name="Soerensen I."/>
            <person name="Sotooka R."/>
            <person name="Sugimoto N."/>
            <person name="Sugita M."/>
            <person name="Sumikawa N."/>
            <person name="Tanurdzic M."/>
            <person name="Theissen G."/>
            <person name="Ulvskov P."/>
            <person name="Wakazuki S."/>
            <person name="Weng J.K."/>
            <person name="Willats W.W."/>
            <person name="Wipf D."/>
            <person name="Wolf P.G."/>
            <person name="Yang L."/>
            <person name="Zimmer A.D."/>
            <person name="Zhu Q."/>
            <person name="Mitros T."/>
            <person name="Hellsten U."/>
            <person name="Loque D."/>
            <person name="Otillar R."/>
            <person name="Salamov A."/>
            <person name="Schmutz J."/>
            <person name="Shapiro H."/>
            <person name="Lindquist E."/>
            <person name="Lucas S."/>
            <person name="Rokhsar D."/>
            <person name="Grigoriev I.V."/>
        </authorList>
    </citation>
    <scope>NUCLEOTIDE SEQUENCE [LARGE SCALE GENOMIC DNA]</scope>
</reference>
<evidence type="ECO:0000313" key="2">
    <source>
        <dbReference type="Proteomes" id="UP000001514"/>
    </source>
</evidence>
<dbReference type="HOGENOM" id="CLU_038524_0_0_1"/>
<sequence length="532" mass="58865">MAMVCASGVFDPRGERAMRARDLFCCGHRHRSSRRREIRGFCAAAARILVPVEECIERMRDALGIENVEGECADKFITMTGKQWFMDMKGDYKFTWCADGRFHERFKGEHFTVEWAHDGRNTWYADFAGRVTKLQLDSLELCLLTAWIRNGYWLTAEGQEKLSIKHRTDAGDLPVAVNPRMQILDVVASVVVDSVSFLPSRLVAKVCGEIESWGYSDWQTLEPECKCQVPLSVAHVTSSGSIDSIFVSCSKVGSNEDSSVFVLPSSRFLPRDGVYPHAEFDAGVSPNVKLFGCESGHCLVRPLVDGQDIGYFLLDTGASGLMIDANKTRELGMEGFGEVHLLGVETRVRSRFVRGKQFQIGGLKIVNPIYIETSMSVSKGLLCVFDPASYVPSSNLQWQEMILLDNLPYVPAKINGHQVLLLLDTGAGGADVILHARAAREYFPGIDERLQCGSVKESSSGGGGLVAGTGEIQTLEFGGFVFEKLEALFLRYKVGNLDVSQYTAGLLCGRLLKTCLIVLDYQNSRFGLLSWK</sequence>
<dbReference type="Proteomes" id="UP000001514">
    <property type="component" value="Unassembled WGS sequence"/>
</dbReference>
<dbReference type="EMBL" id="GL377618">
    <property type="protein sequence ID" value="EFJ16588.1"/>
    <property type="molecule type" value="Genomic_DNA"/>
</dbReference>
<name>D8SFY5_SELML</name>
<gene>
    <name evidence="1" type="ORF">SELMODRAFT_445126</name>
</gene>
<dbReference type="SUPFAM" id="SSF50630">
    <property type="entry name" value="Acid proteases"/>
    <property type="match status" value="1"/>
</dbReference>
<dbReference type="Pfam" id="PF13650">
    <property type="entry name" value="Asp_protease_2"/>
    <property type="match status" value="2"/>
</dbReference>
<dbReference type="OMA" id="PLSMEMK"/>
<proteinExistence type="predicted"/>
<dbReference type="STRING" id="88036.D8SFY5"/>
<dbReference type="eggNOG" id="ENOG502S3AJ">
    <property type="taxonomic scope" value="Eukaryota"/>
</dbReference>
<organism evidence="2">
    <name type="scientific">Selaginella moellendorffii</name>
    <name type="common">Spikemoss</name>
    <dbReference type="NCBI Taxonomy" id="88036"/>
    <lineage>
        <taxon>Eukaryota</taxon>
        <taxon>Viridiplantae</taxon>
        <taxon>Streptophyta</taxon>
        <taxon>Embryophyta</taxon>
        <taxon>Tracheophyta</taxon>
        <taxon>Lycopodiopsida</taxon>
        <taxon>Selaginellales</taxon>
        <taxon>Selaginellaceae</taxon>
        <taxon>Selaginella</taxon>
    </lineage>
</organism>
<dbReference type="Gene3D" id="2.40.70.10">
    <property type="entry name" value="Acid Proteases"/>
    <property type="match status" value="2"/>
</dbReference>
<protein>
    <submittedName>
        <fullName evidence="1">Uncharacterized protein</fullName>
    </submittedName>
</protein>